<keyword evidence="9" id="KW-1185">Reference proteome</keyword>
<dbReference type="InterPro" id="IPR013324">
    <property type="entry name" value="RNA_pol_sigma_r3/r4-like"/>
</dbReference>
<evidence type="ECO:0000256" key="1">
    <source>
        <dbReference type="ARBA" id="ARBA00010641"/>
    </source>
</evidence>
<gene>
    <name evidence="8" type="ORF">KEC16_06995</name>
</gene>
<evidence type="ECO:0000256" key="4">
    <source>
        <dbReference type="ARBA" id="ARBA00023125"/>
    </source>
</evidence>
<evidence type="ECO:0000256" key="2">
    <source>
        <dbReference type="ARBA" id="ARBA00023015"/>
    </source>
</evidence>
<evidence type="ECO:0000256" key="3">
    <source>
        <dbReference type="ARBA" id="ARBA00023082"/>
    </source>
</evidence>
<dbReference type="Pfam" id="PF04542">
    <property type="entry name" value="Sigma70_r2"/>
    <property type="match status" value="1"/>
</dbReference>
<dbReference type="InterPro" id="IPR013325">
    <property type="entry name" value="RNA_pol_sigma_r2"/>
</dbReference>
<keyword evidence="4" id="KW-0238">DNA-binding</keyword>
<dbReference type="EMBL" id="JAGTUF010000004">
    <property type="protein sequence ID" value="MBR9971454.1"/>
    <property type="molecule type" value="Genomic_DNA"/>
</dbReference>
<evidence type="ECO:0000256" key="5">
    <source>
        <dbReference type="ARBA" id="ARBA00023163"/>
    </source>
</evidence>
<dbReference type="Gene3D" id="1.10.1740.10">
    <property type="match status" value="1"/>
</dbReference>
<comment type="caution">
    <text evidence="8">The sequence shown here is derived from an EMBL/GenBank/DDBJ whole genome shotgun (WGS) entry which is preliminary data.</text>
</comment>
<keyword evidence="5" id="KW-0804">Transcription</keyword>
<dbReference type="InterPro" id="IPR039425">
    <property type="entry name" value="RNA_pol_sigma-70-like"/>
</dbReference>
<dbReference type="InterPro" id="IPR014284">
    <property type="entry name" value="RNA_pol_sigma-70_dom"/>
</dbReference>
<dbReference type="NCBIfam" id="TIGR02937">
    <property type="entry name" value="sigma70-ECF"/>
    <property type="match status" value="1"/>
</dbReference>
<dbReference type="Gene3D" id="1.10.10.10">
    <property type="entry name" value="Winged helix-like DNA-binding domain superfamily/Winged helix DNA-binding domain"/>
    <property type="match status" value="1"/>
</dbReference>
<dbReference type="CDD" id="cd06171">
    <property type="entry name" value="Sigma70_r4"/>
    <property type="match status" value="1"/>
</dbReference>
<reference evidence="8 9" key="1">
    <citation type="submission" date="2021-04" db="EMBL/GenBank/DDBJ databases">
        <title>Magnetospirillum sulfuroxidans sp. nov., a facultative chemolithoautotrophic sulfur-oxidizing alphaproteobacterium isolated from freshwater sediment and proposals for Paramagetospirillum gen. nov., and Magnetospirillaceae fam. nov.</title>
        <authorList>
            <person name="Koziaeva V."/>
            <person name="Geelhoed J.S."/>
            <person name="Sorokin D.Y."/>
            <person name="Grouzdev D.S."/>
        </authorList>
    </citation>
    <scope>NUCLEOTIDE SEQUENCE [LARGE SCALE GENOMIC DNA]</scope>
    <source>
        <strain evidence="8 9">J10</strain>
    </source>
</reference>
<protein>
    <submittedName>
        <fullName evidence="8">Sigma-70 family RNA polymerase sigma factor</fullName>
    </submittedName>
</protein>
<organism evidence="8 9">
    <name type="scientific">Magnetospirillum sulfuroxidans</name>
    <dbReference type="NCBI Taxonomy" id="611300"/>
    <lineage>
        <taxon>Bacteria</taxon>
        <taxon>Pseudomonadati</taxon>
        <taxon>Pseudomonadota</taxon>
        <taxon>Alphaproteobacteria</taxon>
        <taxon>Rhodospirillales</taxon>
        <taxon>Rhodospirillaceae</taxon>
        <taxon>Magnetospirillum</taxon>
    </lineage>
</organism>
<dbReference type="InterPro" id="IPR036388">
    <property type="entry name" value="WH-like_DNA-bd_sf"/>
</dbReference>
<dbReference type="PANTHER" id="PTHR43133:SF8">
    <property type="entry name" value="RNA POLYMERASE SIGMA FACTOR HI_1459-RELATED"/>
    <property type="match status" value="1"/>
</dbReference>
<feature type="domain" description="RNA polymerase sigma-70 region 2" evidence="6">
    <location>
        <begin position="38"/>
        <end position="103"/>
    </location>
</feature>
<feature type="domain" description="RNA polymerase sigma factor 70 region 4 type 2" evidence="7">
    <location>
        <begin position="134"/>
        <end position="185"/>
    </location>
</feature>
<comment type="similarity">
    <text evidence="1">Belongs to the sigma-70 factor family. ECF subfamily.</text>
</comment>
<dbReference type="PANTHER" id="PTHR43133">
    <property type="entry name" value="RNA POLYMERASE ECF-TYPE SIGMA FACTO"/>
    <property type="match status" value="1"/>
</dbReference>
<keyword evidence="3" id="KW-0731">Sigma factor</keyword>
<evidence type="ECO:0000313" key="9">
    <source>
        <dbReference type="Proteomes" id="UP000680714"/>
    </source>
</evidence>
<dbReference type="InterPro" id="IPR007627">
    <property type="entry name" value="RNA_pol_sigma70_r2"/>
</dbReference>
<evidence type="ECO:0000259" key="7">
    <source>
        <dbReference type="Pfam" id="PF08281"/>
    </source>
</evidence>
<evidence type="ECO:0000259" key="6">
    <source>
        <dbReference type="Pfam" id="PF04542"/>
    </source>
</evidence>
<dbReference type="Proteomes" id="UP000680714">
    <property type="component" value="Unassembled WGS sequence"/>
</dbReference>
<keyword evidence="2" id="KW-0805">Transcription regulation</keyword>
<name>A0ABS5IAJ7_9PROT</name>
<accession>A0ABS5IAJ7</accession>
<dbReference type="InterPro" id="IPR013249">
    <property type="entry name" value="RNA_pol_sigma70_r4_t2"/>
</dbReference>
<dbReference type="Pfam" id="PF08281">
    <property type="entry name" value="Sigma70_r4_2"/>
    <property type="match status" value="1"/>
</dbReference>
<dbReference type="SUPFAM" id="SSF88659">
    <property type="entry name" value="Sigma3 and sigma4 domains of RNA polymerase sigma factors"/>
    <property type="match status" value="1"/>
</dbReference>
<dbReference type="SUPFAM" id="SSF88946">
    <property type="entry name" value="Sigma2 domain of RNA polymerase sigma factors"/>
    <property type="match status" value="1"/>
</dbReference>
<evidence type="ECO:0000313" key="8">
    <source>
        <dbReference type="EMBL" id="MBR9971454.1"/>
    </source>
</evidence>
<proteinExistence type="inferred from homology"/>
<sequence>MIQRLTSTASLPSPLAGLDDDTLLARMKIDDAAAYRLLVERHVDRAYAIALRVLGNVADAEDVAQECLVKVWTHRQSWQEGKAKFSTWLYRVVVNRCIDLRRRPSNECLDDVPEPMDDETDSVTRIHRAQVFGRLEEAMGRLPEQQRLALTLSYFDDLGNAEVAEILGTTVSAVESLLKRGRQTLRDRLRRSEHDFRQALVE</sequence>